<organism evidence="1">
    <name type="scientific">Pyricularia oryzae (strain Y34)</name>
    <name type="common">Rice blast fungus</name>
    <name type="synonym">Magnaporthe oryzae</name>
    <dbReference type="NCBI Taxonomy" id="1143189"/>
    <lineage>
        <taxon>Eukaryota</taxon>
        <taxon>Fungi</taxon>
        <taxon>Dikarya</taxon>
        <taxon>Ascomycota</taxon>
        <taxon>Pezizomycotina</taxon>
        <taxon>Sordariomycetes</taxon>
        <taxon>Sordariomycetidae</taxon>
        <taxon>Magnaporthales</taxon>
        <taxon>Pyriculariaceae</taxon>
        <taxon>Pyricularia</taxon>
    </lineage>
</organism>
<gene>
    <name evidence="1" type="ORF">OOU_Y34scaffold00711g31</name>
</gene>
<sequence length="55" mass="5300">MVSPVYLGPMGGARARVPGGDDGALLAVGAQVDGGGGGAGQCKDGEKAEIFILRG</sequence>
<dbReference type="EMBL" id="JH793345">
    <property type="protein sequence ID" value="ELQ35391.1"/>
    <property type="molecule type" value="Genomic_DNA"/>
</dbReference>
<dbReference type="AlphaFoldDB" id="A0AA97NS90"/>
<evidence type="ECO:0000313" key="1">
    <source>
        <dbReference type="EMBL" id="ELQ35391.1"/>
    </source>
</evidence>
<reference evidence="1" key="1">
    <citation type="journal article" date="2012" name="PLoS Genet.">
        <title>Comparative analysis of the genomes of two field isolates of the rice blast fungus Magnaporthe oryzae.</title>
        <authorList>
            <person name="Xue M."/>
            <person name="Yang J."/>
            <person name="Li Z."/>
            <person name="Hu S."/>
            <person name="Yao N."/>
            <person name="Dean R.A."/>
            <person name="Zhao W."/>
            <person name="Shen M."/>
            <person name="Zhang H."/>
            <person name="Li C."/>
            <person name="Liu L."/>
            <person name="Cao L."/>
            <person name="Xu X."/>
            <person name="Xing Y."/>
            <person name="Hsiang T."/>
            <person name="Zhang Z."/>
            <person name="Xu J.R."/>
            <person name="Peng Y.L."/>
        </authorList>
    </citation>
    <scope>NUCLEOTIDE SEQUENCE</scope>
    <source>
        <strain evidence="1">Y34</strain>
    </source>
</reference>
<dbReference type="Proteomes" id="UP000011086">
    <property type="component" value="Unassembled WGS sequence"/>
</dbReference>
<name>A0AA97NS90_PYRO3</name>
<accession>A0AA97NS90</accession>
<protein>
    <submittedName>
        <fullName evidence="1">Uncharacterized protein</fullName>
    </submittedName>
</protein>
<proteinExistence type="predicted"/>